<sequence length="74" mass="8872">QLDLFYEVKNNFTKEGKIQIVILFNKMDLANSDEIEYLKEKLNIRDEEYFLINALTGENIDKVIFYLKDKYDNS</sequence>
<gene>
    <name evidence="1" type="ORF">S12H4_27620</name>
</gene>
<reference evidence="1" key="1">
    <citation type="journal article" date="2014" name="Front. Microbiol.">
        <title>High frequency of phylogenetically diverse reductive dehalogenase-homologous genes in deep subseafloor sedimentary metagenomes.</title>
        <authorList>
            <person name="Kawai M."/>
            <person name="Futagami T."/>
            <person name="Toyoda A."/>
            <person name="Takaki Y."/>
            <person name="Nishi S."/>
            <person name="Hori S."/>
            <person name="Arai W."/>
            <person name="Tsubouchi T."/>
            <person name="Morono Y."/>
            <person name="Uchiyama I."/>
            <person name="Ito T."/>
            <person name="Fujiyama A."/>
            <person name="Inagaki F."/>
            <person name="Takami H."/>
        </authorList>
    </citation>
    <scope>NUCLEOTIDE SEQUENCE</scope>
    <source>
        <strain evidence="1">Expedition CK06-06</strain>
    </source>
</reference>
<accession>X1T0W1</accession>
<proteinExistence type="predicted"/>
<comment type="caution">
    <text evidence="1">The sequence shown here is derived from an EMBL/GenBank/DDBJ whole genome shotgun (WGS) entry which is preliminary data.</text>
</comment>
<organism evidence="1">
    <name type="scientific">marine sediment metagenome</name>
    <dbReference type="NCBI Taxonomy" id="412755"/>
    <lineage>
        <taxon>unclassified sequences</taxon>
        <taxon>metagenomes</taxon>
        <taxon>ecological metagenomes</taxon>
    </lineage>
</organism>
<dbReference type="EMBL" id="BARW01015780">
    <property type="protein sequence ID" value="GAI98828.1"/>
    <property type="molecule type" value="Genomic_DNA"/>
</dbReference>
<protein>
    <recommendedName>
        <fullName evidence="2">Hflx-type G domain-containing protein</fullName>
    </recommendedName>
</protein>
<evidence type="ECO:0008006" key="2">
    <source>
        <dbReference type="Google" id="ProtNLM"/>
    </source>
</evidence>
<dbReference type="AlphaFoldDB" id="X1T0W1"/>
<name>X1T0W1_9ZZZZ</name>
<dbReference type="SUPFAM" id="SSF52540">
    <property type="entry name" value="P-loop containing nucleoside triphosphate hydrolases"/>
    <property type="match status" value="1"/>
</dbReference>
<dbReference type="InterPro" id="IPR027417">
    <property type="entry name" value="P-loop_NTPase"/>
</dbReference>
<evidence type="ECO:0000313" key="1">
    <source>
        <dbReference type="EMBL" id="GAI98828.1"/>
    </source>
</evidence>
<dbReference type="Gene3D" id="3.40.50.300">
    <property type="entry name" value="P-loop containing nucleotide triphosphate hydrolases"/>
    <property type="match status" value="1"/>
</dbReference>
<feature type="non-terminal residue" evidence="1">
    <location>
        <position position="1"/>
    </location>
</feature>